<keyword evidence="1 8" id="KW-0813">Transport</keyword>
<dbReference type="PANTHER" id="PTHR35529:SF1">
    <property type="entry name" value="MANGANESE EFFLUX PUMP MNTP-RELATED"/>
    <property type="match status" value="1"/>
</dbReference>
<dbReference type="InterPro" id="IPR003810">
    <property type="entry name" value="Mntp/YtaF"/>
</dbReference>
<comment type="subcellular location">
    <subcellularLocation>
        <location evidence="8">Cell membrane</location>
        <topology evidence="8">Multi-pass membrane protein</topology>
    </subcellularLocation>
</comment>
<dbReference type="PANTHER" id="PTHR35529">
    <property type="entry name" value="MANGANESE EFFLUX PUMP MNTP-RELATED"/>
    <property type="match status" value="1"/>
</dbReference>
<keyword evidence="2 8" id="KW-1003">Cell membrane</keyword>
<keyword evidence="7 8" id="KW-0464">Manganese</keyword>
<proteinExistence type="inferred from homology"/>
<evidence type="ECO:0000256" key="3">
    <source>
        <dbReference type="ARBA" id="ARBA00022692"/>
    </source>
</evidence>
<accession>A0A7C1CV59</accession>
<dbReference type="Pfam" id="PF02659">
    <property type="entry name" value="Mntp"/>
    <property type="match status" value="1"/>
</dbReference>
<evidence type="ECO:0000256" key="7">
    <source>
        <dbReference type="ARBA" id="ARBA00023211"/>
    </source>
</evidence>
<keyword evidence="3 8" id="KW-0812">Transmembrane</keyword>
<feature type="transmembrane region" description="Helical" evidence="8">
    <location>
        <begin position="103"/>
        <end position="122"/>
    </location>
</feature>
<evidence type="ECO:0000313" key="9">
    <source>
        <dbReference type="EMBL" id="HDP76811.1"/>
    </source>
</evidence>
<evidence type="ECO:0000256" key="6">
    <source>
        <dbReference type="ARBA" id="ARBA00023136"/>
    </source>
</evidence>
<dbReference type="GO" id="GO:0005886">
    <property type="term" value="C:plasma membrane"/>
    <property type="evidence" value="ECO:0007669"/>
    <property type="project" value="UniProtKB-SubCell"/>
</dbReference>
<feature type="transmembrane region" description="Helical" evidence="8">
    <location>
        <begin position="128"/>
        <end position="148"/>
    </location>
</feature>
<keyword evidence="6 8" id="KW-0472">Membrane</keyword>
<keyword evidence="5 8" id="KW-0406">Ion transport</keyword>
<dbReference type="HAMAP" id="MF_01521">
    <property type="entry name" value="MntP_pump"/>
    <property type="match status" value="1"/>
</dbReference>
<dbReference type="InterPro" id="IPR022929">
    <property type="entry name" value="Put_MntP"/>
</dbReference>
<name>A0A7C1CV59_9BACT</name>
<feature type="transmembrane region" description="Helical" evidence="8">
    <location>
        <begin position="67"/>
        <end position="83"/>
    </location>
</feature>
<evidence type="ECO:0000256" key="5">
    <source>
        <dbReference type="ARBA" id="ARBA00023065"/>
    </source>
</evidence>
<comment type="function">
    <text evidence="8">Probably functions as a manganese efflux pump.</text>
</comment>
<evidence type="ECO:0000256" key="4">
    <source>
        <dbReference type="ARBA" id="ARBA00022989"/>
    </source>
</evidence>
<dbReference type="EMBL" id="DSBT01000045">
    <property type="protein sequence ID" value="HDP76811.1"/>
    <property type="molecule type" value="Genomic_DNA"/>
</dbReference>
<evidence type="ECO:0000256" key="8">
    <source>
        <dbReference type="HAMAP-Rule" id="MF_01521"/>
    </source>
</evidence>
<reference evidence="9" key="1">
    <citation type="journal article" date="2020" name="mSystems">
        <title>Genome- and Community-Level Interaction Insights into Carbon Utilization and Element Cycling Functions of Hydrothermarchaeota in Hydrothermal Sediment.</title>
        <authorList>
            <person name="Zhou Z."/>
            <person name="Liu Y."/>
            <person name="Xu W."/>
            <person name="Pan J."/>
            <person name="Luo Z.H."/>
            <person name="Li M."/>
        </authorList>
    </citation>
    <scope>NUCLEOTIDE SEQUENCE [LARGE SCALE GENOMIC DNA]</scope>
    <source>
        <strain evidence="9">SpSt-1179</strain>
    </source>
</reference>
<sequence length="182" mass="19732">MENLLVATGLALDAFAVSICTGISLEDVTHRHVFRVAFHFGFFQFGMPIIGYFLAASFRNYIMDFDHWIAFILLGIIGGKMLLESLDREEEVSCKDRTRGLTLILLAIATSIDALAVGSAYAFLGNPIILTAVMTGLITATLSALGITGGQKLGRKFGKLMEAVGGIVLISIGTRILFEHLY</sequence>
<dbReference type="GO" id="GO:0005384">
    <property type="term" value="F:manganese ion transmembrane transporter activity"/>
    <property type="evidence" value="ECO:0007669"/>
    <property type="project" value="UniProtKB-UniRule"/>
</dbReference>
<dbReference type="AlphaFoldDB" id="A0A7C1CV59"/>
<keyword evidence="4 8" id="KW-1133">Transmembrane helix</keyword>
<comment type="similarity">
    <text evidence="8">Belongs to the MntP (TC 9.B.29) family.</text>
</comment>
<organism evidence="9">
    <name type="scientific">Mesotoga infera</name>
    <dbReference type="NCBI Taxonomy" id="1236046"/>
    <lineage>
        <taxon>Bacteria</taxon>
        <taxon>Thermotogati</taxon>
        <taxon>Thermotogota</taxon>
        <taxon>Thermotogae</taxon>
        <taxon>Kosmotogales</taxon>
        <taxon>Kosmotogaceae</taxon>
        <taxon>Mesotoga</taxon>
    </lineage>
</organism>
<evidence type="ECO:0000256" key="1">
    <source>
        <dbReference type="ARBA" id="ARBA00022448"/>
    </source>
</evidence>
<dbReference type="Proteomes" id="UP000886198">
    <property type="component" value="Unassembled WGS sequence"/>
</dbReference>
<gene>
    <name evidence="8" type="primary">mntP</name>
    <name evidence="9" type="ORF">ENN47_01215</name>
</gene>
<feature type="transmembrane region" description="Helical" evidence="8">
    <location>
        <begin position="6"/>
        <end position="25"/>
    </location>
</feature>
<comment type="caution">
    <text evidence="9">The sequence shown here is derived from an EMBL/GenBank/DDBJ whole genome shotgun (WGS) entry which is preliminary data.</text>
</comment>
<evidence type="ECO:0000256" key="2">
    <source>
        <dbReference type="ARBA" id="ARBA00022475"/>
    </source>
</evidence>
<protein>
    <recommendedName>
        <fullName evidence="8">Putative manganese efflux pump MntP</fullName>
    </recommendedName>
</protein>
<feature type="transmembrane region" description="Helical" evidence="8">
    <location>
        <begin position="160"/>
        <end position="178"/>
    </location>
</feature>
<feature type="transmembrane region" description="Helical" evidence="8">
    <location>
        <begin position="37"/>
        <end position="55"/>
    </location>
</feature>